<dbReference type="PANTHER" id="PTHR43795">
    <property type="entry name" value="BIFUNCTIONAL ASPARTATE AMINOTRANSFERASE AND GLUTAMATE/ASPARTATE-PREPHENATE AMINOTRANSFERASE-RELATED"/>
    <property type="match status" value="1"/>
</dbReference>
<dbReference type="AlphaFoldDB" id="A0A914D017"/>
<protein>
    <submittedName>
        <fullName evidence="5">Aminotransferase class I/classII domain-containing protein</fullName>
    </submittedName>
</protein>
<dbReference type="Proteomes" id="UP000887540">
    <property type="component" value="Unplaced"/>
</dbReference>
<keyword evidence="4" id="KW-1185">Reference proteome</keyword>
<dbReference type="Gene3D" id="3.90.1150.10">
    <property type="entry name" value="Aspartate Aminotransferase, domain 1"/>
    <property type="match status" value="1"/>
</dbReference>
<reference evidence="5" key="1">
    <citation type="submission" date="2022-11" db="UniProtKB">
        <authorList>
            <consortium name="WormBaseParasite"/>
        </authorList>
    </citation>
    <scope>IDENTIFICATION</scope>
</reference>
<dbReference type="GO" id="GO:0008483">
    <property type="term" value="F:transaminase activity"/>
    <property type="evidence" value="ECO:0007669"/>
    <property type="project" value="TreeGrafter"/>
</dbReference>
<dbReference type="PANTHER" id="PTHR43795:SF39">
    <property type="entry name" value="AMINOTRANSFERASE CLASS I_CLASSII DOMAIN-CONTAINING PROTEIN"/>
    <property type="match status" value="1"/>
</dbReference>
<evidence type="ECO:0000313" key="5">
    <source>
        <dbReference type="WBParaSite" id="ACRNAN_scaffold1588.g27489.t1"/>
    </source>
</evidence>
<dbReference type="GO" id="GO:0006520">
    <property type="term" value="P:amino acid metabolic process"/>
    <property type="evidence" value="ECO:0007669"/>
    <property type="project" value="TreeGrafter"/>
</dbReference>
<dbReference type="Pfam" id="PF00155">
    <property type="entry name" value="Aminotran_1_2"/>
    <property type="match status" value="1"/>
</dbReference>
<dbReference type="PROSITE" id="PS00105">
    <property type="entry name" value="AA_TRANSFER_CLASS_1"/>
    <property type="match status" value="1"/>
</dbReference>
<dbReference type="PRINTS" id="PR00753">
    <property type="entry name" value="ACCSYNTHASE"/>
</dbReference>
<dbReference type="GO" id="GO:0030170">
    <property type="term" value="F:pyridoxal phosphate binding"/>
    <property type="evidence" value="ECO:0007669"/>
    <property type="project" value="InterPro"/>
</dbReference>
<organism evidence="4 5">
    <name type="scientific">Acrobeloides nanus</name>
    <dbReference type="NCBI Taxonomy" id="290746"/>
    <lineage>
        <taxon>Eukaryota</taxon>
        <taxon>Metazoa</taxon>
        <taxon>Ecdysozoa</taxon>
        <taxon>Nematoda</taxon>
        <taxon>Chromadorea</taxon>
        <taxon>Rhabditida</taxon>
        <taxon>Tylenchina</taxon>
        <taxon>Cephalobomorpha</taxon>
        <taxon>Cephaloboidea</taxon>
        <taxon>Cephalobidae</taxon>
        <taxon>Acrobeloides</taxon>
    </lineage>
</organism>
<dbReference type="InterPro" id="IPR004839">
    <property type="entry name" value="Aminotransferase_I/II_large"/>
</dbReference>
<comment type="similarity">
    <text evidence="1">Belongs to the class-I pyridoxal-phosphate-dependent aminotransferase family.</text>
</comment>
<dbReference type="InterPro" id="IPR015422">
    <property type="entry name" value="PyrdxlP-dep_Trfase_small"/>
</dbReference>
<evidence type="ECO:0000256" key="2">
    <source>
        <dbReference type="ARBA" id="ARBA00022898"/>
    </source>
</evidence>
<dbReference type="InterPro" id="IPR015424">
    <property type="entry name" value="PyrdxlP-dep_Trfase"/>
</dbReference>
<dbReference type="InterPro" id="IPR050478">
    <property type="entry name" value="Ethylene_sulfur-biosynth"/>
</dbReference>
<evidence type="ECO:0000259" key="3">
    <source>
        <dbReference type="Pfam" id="PF00155"/>
    </source>
</evidence>
<feature type="domain" description="Aminotransferase class I/classII large" evidence="3">
    <location>
        <begin position="60"/>
        <end position="417"/>
    </location>
</feature>
<evidence type="ECO:0000256" key="1">
    <source>
        <dbReference type="ARBA" id="ARBA00007441"/>
    </source>
</evidence>
<sequence length="426" mass="48940">MISKRAQRGLENPYDSEINNGLFNADPYHHEHNPAGYIKLSSADNILPADLIHEKFDKIDWSQYDKTELSFYPQIGGELSTRESIARFVNKFCFKNQLDHVVTPDSLVVVPGLTSANDLVAQVIFDDGDAMITPAPYYYRYPNDFSDRGLIHIIGVPTIFGESTTPTLNVEVFEEKLQETQKQGFNVKALLLINPTNPEGIYYTRQELKPIVEWAVKHDLFILLDEIFDLTIYDPLPNEPYQSVLLLIKELEFSYNKVIWLWGLSKNFSIPGLRVGIIHTTNEDVRNCIKRFLMHKHPNSPTQFLVRSLLDDHGKTARHRKSQSLLDPHLISSNRIIPGQISNSLYFPKSSIFVMLNLSKFLEEPTFEAEERLQERLLVNKVILVAGKRSYATTPGWFRLVFCHGHREEVEEGLKRIVRTLGLDDE</sequence>
<dbReference type="SUPFAM" id="SSF53383">
    <property type="entry name" value="PLP-dependent transferases"/>
    <property type="match status" value="1"/>
</dbReference>
<accession>A0A914D017</accession>
<dbReference type="Gene3D" id="3.40.640.10">
    <property type="entry name" value="Type I PLP-dependent aspartate aminotransferase-like (Major domain)"/>
    <property type="match status" value="1"/>
</dbReference>
<dbReference type="CDD" id="cd00609">
    <property type="entry name" value="AAT_like"/>
    <property type="match status" value="1"/>
</dbReference>
<dbReference type="WBParaSite" id="ACRNAN_scaffold1588.g27489.t1">
    <property type="protein sequence ID" value="ACRNAN_scaffold1588.g27489.t1"/>
    <property type="gene ID" value="ACRNAN_scaffold1588.g27489"/>
</dbReference>
<keyword evidence="2" id="KW-0663">Pyridoxal phosphate</keyword>
<evidence type="ECO:0000313" key="4">
    <source>
        <dbReference type="Proteomes" id="UP000887540"/>
    </source>
</evidence>
<dbReference type="InterPro" id="IPR015421">
    <property type="entry name" value="PyrdxlP-dep_Trfase_major"/>
</dbReference>
<proteinExistence type="inferred from homology"/>
<name>A0A914D017_9BILA</name>
<dbReference type="InterPro" id="IPR004838">
    <property type="entry name" value="NHTrfase_class1_PyrdxlP-BS"/>
</dbReference>